<evidence type="ECO:0000313" key="3">
    <source>
        <dbReference type="Proteomes" id="UP000193689"/>
    </source>
</evidence>
<proteinExistence type="predicted"/>
<feature type="region of interest" description="Disordered" evidence="1">
    <location>
        <begin position="74"/>
        <end position="104"/>
    </location>
</feature>
<keyword evidence="3" id="KW-1185">Reference proteome</keyword>
<protein>
    <submittedName>
        <fullName evidence="2">Uncharacterized protein</fullName>
    </submittedName>
</protein>
<feature type="compositionally biased region" description="Basic and acidic residues" evidence="1">
    <location>
        <begin position="74"/>
        <end position="83"/>
    </location>
</feature>
<name>A0A1Y2DFV7_9PEZI</name>
<sequence length="268" mass="30262">MAHARQVRQDLQAQAQAAVHAGAAPLLFEARPPGMRPLGPPPPAHQPHDEVNLPKHWAERRERRYAKLHEIEVKMREMREGPRRRLANPAKPPDPNPQSNLHRTQSAPERVLGNLNPQPAPFQHAQVEAALRNGDVFFGMQNADLPAIVPFSNVNNFQGFPEVRLFGLLNDGPYGQEDDPWMEEMRRSVADIRRNIAQRVQIPEMPQMPQMPQMPHLQHMPPIPQIPMVGVGPRPPVPVRAHHPHRVEIRNRAGNPQGPHAAFGRARN</sequence>
<dbReference type="RefSeq" id="XP_040711207.1">
    <property type="nucleotide sequence ID" value="XM_040865632.1"/>
</dbReference>
<dbReference type="EMBL" id="MCFJ01000017">
    <property type="protein sequence ID" value="ORY58172.1"/>
    <property type="molecule type" value="Genomic_DNA"/>
</dbReference>
<dbReference type="GeneID" id="63781844"/>
<feature type="compositionally biased region" description="Pro residues" evidence="1">
    <location>
        <begin position="34"/>
        <end position="45"/>
    </location>
</feature>
<dbReference type="Proteomes" id="UP000193689">
    <property type="component" value="Unassembled WGS sequence"/>
</dbReference>
<evidence type="ECO:0000256" key="1">
    <source>
        <dbReference type="SAM" id="MobiDB-lite"/>
    </source>
</evidence>
<gene>
    <name evidence="2" type="ORF">BCR38DRAFT_77706</name>
</gene>
<organism evidence="2 3">
    <name type="scientific">Pseudomassariella vexata</name>
    <dbReference type="NCBI Taxonomy" id="1141098"/>
    <lineage>
        <taxon>Eukaryota</taxon>
        <taxon>Fungi</taxon>
        <taxon>Dikarya</taxon>
        <taxon>Ascomycota</taxon>
        <taxon>Pezizomycotina</taxon>
        <taxon>Sordariomycetes</taxon>
        <taxon>Xylariomycetidae</taxon>
        <taxon>Amphisphaeriales</taxon>
        <taxon>Pseudomassariaceae</taxon>
        <taxon>Pseudomassariella</taxon>
    </lineage>
</organism>
<evidence type="ECO:0000313" key="2">
    <source>
        <dbReference type="EMBL" id="ORY58172.1"/>
    </source>
</evidence>
<feature type="region of interest" description="Disordered" evidence="1">
    <location>
        <begin position="30"/>
        <end position="50"/>
    </location>
</feature>
<dbReference type="AlphaFoldDB" id="A0A1Y2DFV7"/>
<reference evidence="2 3" key="1">
    <citation type="submission" date="2016-07" db="EMBL/GenBank/DDBJ databases">
        <title>Pervasive Adenine N6-methylation of Active Genes in Fungi.</title>
        <authorList>
            <consortium name="DOE Joint Genome Institute"/>
            <person name="Mondo S.J."/>
            <person name="Dannebaum R.O."/>
            <person name="Kuo R.C."/>
            <person name="Labutti K."/>
            <person name="Haridas S."/>
            <person name="Kuo A."/>
            <person name="Salamov A."/>
            <person name="Ahrendt S.R."/>
            <person name="Lipzen A."/>
            <person name="Sullivan W."/>
            <person name="Andreopoulos W.B."/>
            <person name="Clum A."/>
            <person name="Lindquist E."/>
            <person name="Daum C."/>
            <person name="Ramamoorthy G.K."/>
            <person name="Gryganskyi A."/>
            <person name="Culley D."/>
            <person name="Magnuson J.K."/>
            <person name="James T.Y."/>
            <person name="O'Malley M.A."/>
            <person name="Stajich J.E."/>
            <person name="Spatafora J.W."/>
            <person name="Visel A."/>
            <person name="Grigoriev I.V."/>
        </authorList>
    </citation>
    <scope>NUCLEOTIDE SEQUENCE [LARGE SCALE GENOMIC DNA]</scope>
    <source>
        <strain evidence="2 3">CBS 129021</strain>
    </source>
</reference>
<dbReference type="InParanoid" id="A0A1Y2DFV7"/>
<accession>A0A1Y2DFV7</accession>
<comment type="caution">
    <text evidence="2">The sequence shown here is derived from an EMBL/GenBank/DDBJ whole genome shotgun (WGS) entry which is preliminary data.</text>
</comment>